<name>A0A7L5DYM9_9SPHI</name>
<keyword evidence="2" id="KW-1185">Reference proteome</keyword>
<evidence type="ECO:0000313" key="1">
    <source>
        <dbReference type="EMBL" id="QJD95217.1"/>
    </source>
</evidence>
<proteinExistence type="predicted"/>
<gene>
    <name evidence="1" type="ORF">HH214_04655</name>
</gene>
<protein>
    <submittedName>
        <fullName evidence="1">Uncharacterized protein</fullName>
    </submittedName>
</protein>
<dbReference type="AlphaFoldDB" id="A0A7L5DYM9"/>
<dbReference type="KEGG" id="mrob:HH214_04655"/>
<accession>A0A7L5DYM9</accession>
<reference evidence="1 2" key="1">
    <citation type="submission" date="2020-04" db="EMBL/GenBank/DDBJ databases">
        <title>Genome sequencing of novel species.</title>
        <authorList>
            <person name="Heo J."/>
            <person name="Kim S.-J."/>
            <person name="Kim J.-S."/>
            <person name="Hong S.-B."/>
            <person name="Kwon S.-W."/>
        </authorList>
    </citation>
    <scope>NUCLEOTIDE SEQUENCE [LARGE SCALE GENOMIC DNA]</scope>
    <source>
        <strain evidence="1 2">F39-2</strain>
    </source>
</reference>
<dbReference type="EMBL" id="CP051682">
    <property type="protein sequence ID" value="QJD95217.1"/>
    <property type="molecule type" value="Genomic_DNA"/>
</dbReference>
<sequence>MFLLALFKVTSFHDLLETRRISHDTIIIGTEVMDVSSKKRALTGYTLSSFLLSSGVSKPPMDVKASICIIKQMKRALK</sequence>
<dbReference type="Proteomes" id="UP000503278">
    <property type="component" value="Chromosome"/>
</dbReference>
<organism evidence="1 2">
    <name type="scientific">Mucilaginibacter robiniae</name>
    <dbReference type="NCBI Taxonomy" id="2728022"/>
    <lineage>
        <taxon>Bacteria</taxon>
        <taxon>Pseudomonadati</taxon>
        <taxon>Bacteroidota</taxon>
        <taxon>Sphingobacteriia</taxon>
        <taxon>Sphingobacteriales</taxon>
        <taxon>Sphingobacteriaceae</taxon>
        <taxon>Mucilaginibacter</taxon>
    </lineage>
</organism>
<evidence type="ECO:0000313" key="2">
    <source>
        <dbReference type="Proteomes" id="UP000503278"/>
    </source>
</evidence>
<dbReference type="RefSeq" id="WP_169606234.1">
    <property type="nucleotide sequence ID" value="NZ_CP051682.1"/>
</dbReference>